<dbReference type="OrthoDB" id="73919at2759"/>
<feature type="region of interest" description="Disordered" evidence="2">
    <location>
        <begin position="211"/>
        <end position="411"/>
    </location>
</feature>
<feature type="compositionally biased region" description="Basic and acidic residues" evidence="2">
    <location>
        <begin position="800"/>
        <end position="810"/>
    </location>
</feature>
<dbReference type="PRINTS" id="PR00405">
    <property type="entry name" value="REVINTRACTNG"/>
</dbReference>
<comment type="caution">
    <text evidence="4">The sequence shown here is derived from an EMBL/GenBank/DDBJ whole genome shotgun (WGS) entry which is preliminary data.</text>
</comment>
<keyword evidence="5" id="KW-1185">Reference proteome</keyword>
<dbReference type="SUPFAM" id="SSF57863">
    <property type="entry name" value="ArfGap/RecO-like zinc finger"/>
    <property type="match status" value="2"/>
</dbReference>
<dbReference type="AlphaFoldDB" id="A0A9N8DSB3"/>
<feature type="compositionally biased region" description="Low complexity" evidence="2">
    <location>
        <begin position="790"/>
        <end position="799"/>
    </location>
</feature>
<dbReference type="PANTHER" id="PTHR46220">
    <property type="entry name" value="ADP-RIBOSYLATION FACTOR GTPASE-ACTIVATING PROTEIN AGD12"/>
    <property type="match status" value="1"/>
</dbReference>
<gene>
    <name evidence="4" type="ORF">SEMRO_252_G099620.1</name>
</gene>
<feature type="compositionally biased region" description="Basic and acidic residues" evidence="2">
    <location>
        <begin position="229"/>
        <end position="243"/>
    </location>
</feature>
<dbReference type="InterPro" id="IPR001164">
    <property type="entry name" value="ArfGAP_dom"/>
</dbReference>
<feature type="region of interest" description="Disordered" evidence="2">
    <location>
        <begin position="435"/>
        <end position="511"/>
    </location>
</feature>
<feature type="compositionally biased region" description="Basic and acidic residues" evidence="2">
    <location>
        <begin position="479"/>
        <end position="501"/>
    </location>
</feature>
<evidence type="ECO:0000259" key="3">
    <source>
        <dbReference type="PROSITE" id="PS50115"/>
    </source>
</evidence>
<feature type="compositionally biased region" description="Basic and acidic residues" evidence="2">
    <location>
        <begin position="728"/>
        <end position="740"/>
    </location>
</feature>
<feature type="compositionally biased region" description="Basic and acidic residues" evidence="2">
    <location>
        <begin position="827"/>
        <end position="846"/>
    </location>
</feature>
<feature type="region of interest" description="Disordered" evidence="2">
    <location>
        <begin position="693"/>
        <end position="810"/>
    </location>
</feature>
<feature type="compositionally biased region" description="Low complexity" evidence="2">
    <location>
        <begin position="356"/>
        <end position="368"/>
    </location>
</feature>
<feature type="domain" description="Arf-GAP" evidence="3">
    <location>
        <begin position="17"/>
        <end position="145"/>
    </location>
</feature>
<evidence type="ECO:0000313" key="4">
    <source>
        <dbReference type="EMBL" id="CAB9506054.1"/>
    </source>
</evidence>
<proteinExistence type="predicted"/>
<evidence type="ECO:0000256" key="1">
    <source>
        <dbReference type="PROSITE-ProRule" id="PRU00288"/>
    </source>
</evidence>
<feature type="region of interest" description="Disordered" evidence="2">
    <location>
        <begin position="822"/>
        <end position="931"/>
    </location>
</feature>
<reference evidence="4" key="1">
    <citation type="submission" date="2020-06" db="EMBL/GenBank/DDBJ databases">
        <authorList>
            <consortium name="Plant Systems Biology data submission"/>
        </authorList>
    </citation>
    <scope>NUCLEOTIDE SEQUENCE</scope>
    <source>
        <strain evidence="4">D6</strain>
    </source>
</reference>
<evidence type="ECO:0000256" key="2">
    <source>
        <dbReference type="SAM" id="MobiDB-lite"/>
    </source>
</evidence>
<feature type="compositionally biased region" description="Basic and acidic residues" evidence="2">
    <location>
        <begin position="875"/>
        <end position="898"/>
    </location>
</feature>
<dbReference type="PANTHER" id="PTHR46220:SF1">
    <property type="entry name" value="ADP-RIBOSYLATION FACTOR GTPASE-ACTIVATING PROTEIN AGD12"/>
    <property type="match status" value="1"/>
</dbReference>
<keyword evidence="1" id="KW-0862">Zinc</keyword>
<evidence type="ECO:0000313" key="5">
    <source>
        <dbReference type="Proteomes" id="UP001153069"/>
    </source>
</evidence>
<dbReference type="PROSITE" id="PS50115">
    <property type="entry name" value="ARFGAP"/>
    <property type="match status" value="2"/>
</dbReference>
<keyword evidence="1" id="KW-0479">Metal-binding</keyword>
<feature type="compositionally biased region" description="Basic and acidic residues" evidence="2">
    <location>
        <begin position="767"/>
        <end position="785"/>
    </location>
</feature>
<dbReference type="GO" id="GO:0005543">
    <property type="term" value="F:phospholipid binding"/>
    <property type="evidence" value="ECO:0007669"/>
    <property type="project" value="InterPro"/>
</dbReference>
<organism evidence="4 5">
    <name type="scientific">Seminavis robusta</name>
    <dbReference type="NCBI Taxonomy" id="568900"/>
    <lineage>
        <taxon>Eukaryota</taxon>
        <taxon>Sar</taxon>
        <taxon>Stramenopiles</taxon>
        <taxon>Ochrophyta</taxon>
        <taxon>Bacillariophyta</taxon>
        <taxon>Bacillariophyceae</taxon>
        <taxon>Bacillariophycidae</taxon>
        <taxon>Naviculales</taxon>
        <taxon>Naviculaceae</taxon>
        <taxon>Seminavis</taxon>
    </lineage>
</organism>
<feature type="domain" description="Arf-GAP" evidence="3">
    <location>
        <begin position="538"/>
        <end position="653"/>
    </location>
</feature>
<feature type="compositionally biased region" description="Polar residues" evidence="2">
    <location>
        <begin position="847"/>
        <end position="857"/>
    </location>
</feature>
<dbReference type="Proteomes" id="UP001153069">
    <property type="component" value="Unassembled WGS sequence"/>
</dbReference>
<dbReference type="Pfam" id="PF01412">
    <property type="entry name" value="ArfGap"/>
    <property type="match status" value="2"/>
</dbReference>
<keyword evidence="1" id="KW-0863">Zinc-finger</keyword>
<accession>A0A9N8DSB3</accession>
<feature type="compositionally biased region" description="Low complexity" evidence="2">
    <location>
        <begin position="465"/>
        <end position="475"/>
    </location>
</feature>
<dbReference type="InterPro" id="IPR037278">
    <property type="entry name" value="ARFGAP/RecO"/>
</dbReference>
<dbReference type="Gene3D" id="1.10.220.150">
    <property type="entry name" value="Arf GTPase activating protein"/>
    <property type="match status" value="2"/>
</dbReference>
<dbReference type="GO" id="GO:0008270">
    <property type="term" value="F:zinc ion binding"/>
    <property type="evidence" value="ECO:0007669"/>
    <property type="project" value="UniProtKB-KW"/>
</dbReference>
<feature type="compositionally biased region" description="Basic and acidic residues" evidence="2">
    <location>
        <begin position="703"/>
        <end position="714"/>
    </location>
</feature>
<protein>
    <submittedName>
        <fullName evidence="4">Stromal membrane-associated protein 2</fullName>
    </submittedName>
</protein>
<name>A0A9N8DSB3_9STRA</name>
<dbReference type="InterPro" id="IPR038508">
    <property type="entry name" value="ArfGAP_dom_sf"/>
</dbReference>
<feature type="compositionally biased region" description="Basic and acidic residues" evidence="2">
    <location>
        <begin position="283"/>
        <end position="295"/>
    </location>
</feature>
<dbReference type="GO" id="GO:0005096">
    <property type="term" value="F:GTPase activator activity"/>
    <property type="evidence" value="ECO:0007669"/>
    <property type="project" value="InterPro"/>
</dbReference>
<sequence length="931" mass="104726">MCVVTEGGNGGDKAETKQRLQLLLDHSSNKFCADCPDRSPQFVSLQQKPLVERGNLMGVFCCGPCARFHNELGEGVCVVKSIHVDFTLDQVQLLEQSGNQFVNSILEATLDENCKSTTDRATFIQRKYQDHQFFSKEVLHQKNAIRAKASRYATMMRAPAPTRTDRLLNRPPSNQNLQAVAAATERSRQTLARSQSASSLIVTGGRKGIASIRAKNMDGGGATRRRNRSSMDHTRDRRDDQTRRNGATVRNSTSDPFLVGMDASQDALESKPPAWRSSNSETGSKDARRPRRTDDFGYYSKFSGRKSSHRGYNEGCSDSEPDYSSERNPQKGKSMPRSSSKPELSSRGKGGRSPKKSSSSKWTIVKSSLRSKESRRGLLEAYTNSISDSEDEDGRKRYARSSPKREAKGSLSKWCIVQHTLLDESARRMFLQSYNSNDHDTSDSEEDREPRSTQSSRNQRQKECTSSNRRSSTGRSPRRSPDRSPTRRSANKDVLVEERKDRKSGRCSSKASSEDALDLSANLDWASCRVESNASLKQDRLAAILERPDNLRCCECSNMRPTWASFFRSPVDGSRLGVLCCFACHDLHHKVGDGEFRLITVRDVDEWTDSDLEALEISGNNVINAIYEANVTNEKDDRDKREHGHEAYFFEKYMNLSYFNGRVYDHVMSDALLRAVERKKAIEIEQQLHRSWDGLQRRQNQNHGEKPVDDEPNRRVTSASSGTVLELASRKHGEEEGDRRSSRKLSPKRETNRRGKRASSGNAPSELAEKECFSRKLSPKREPSSRRARSSSGTSLSRLGAKDKQRMEETRIRLEALTSENVCGKSRKSERAGRQISLDPHDENISTKRASSKGSRNNLDDSVGHYGGMNSSARRYGEGDRRAGERSPPRRDHVDSTRKSSSRRGKSKQKEDASKKWNNLLHSAVDPLLVG</sequence>
<dbReference type="SMART" id="SM00105">
    <property type="entry name" value="ArfGap"/>
    <property type="match status" value="2"/>
</dbReference>
<dbReference type="EMBL" id="CAICTM010000251">
    <property type="protein sequence ID" value="CAB9506054.1"/>
    <property type="molecule type" value="Genomic_DNA"/>
</dbReference>
<dbReference type="InterPro" id="IPR044518">
    <property type="entry name" value="ARF_GAP_AGD11/12/13"/>
</dbReference>